<dbReference type="InParanoid" id="A0A1D2VDI5"/>
<dbReference type="RefSeq" id="XP_020045966.1">
    <property type="nucleotide sequence ID" value="XM_020188742.1"/>
</dbReference>
<keyword evidence="2" id="KW-1185">Reference proteome</keyword>
<organism evidence="1 2">
    <name type="scientific">Ascoidea rubescens DSM 1968</name>
    <dbReference type="NCBI Taxonomy" id="1344418"/>
    <lineage>
        <taxon>Eukaryota</taxon>
        <taxon>Fungi</taxon>
        <taxon>Dikarya</taxon>
        <taxon>Ascomycota</taxon>
        <taxon>Saccharomycotina</taxon>
        <taxon>Saccharomycetes</taxon>
        <taxon>Ascoideaceae</taxon>
        <taxon>Ascoidea</taxon>
    </lineage>
</organism>
<reference evidence="2" key="1">
    <citation type="submission" date="2016-05" db="EMBL/GenBank/DDBJ databases">
        <title>Comparative genomics of biotechnologically important yeasts.</title>
        <authorList>
            <consortium name="DOE Joint Genome Institute"/>
            <person name="Riley R."/>
            <person name="Haridas S."/>
            <person name="Wolfe K.H."/>
            <person name="Lopes M.R."/>
            <person name="Hittinger C.T."/>
            <person name="Goker M."/>
            <person name="Salamov A."/>
            <person name="Wisecaver J."/>
            <person name="Long T.M."/>
            <person name="Aerts A.L."/>
            <person name="Barry K."/>
            <person name="Choi C."/>
            <person name="Clum A."/>
            <person name="Coughlan A.Y."/>
            <person name="Deshpande S."/>
            <person name="Douglass A.P."/>
            <person name="Hanson S.J."/>
            <person name="Klenk H.-P."/>
            <person name="Labutti K."/>
            <person name="Lapidus A."/>
            <person name="Lindquist E."/>
            <person name="Lipzen A."/>
            <person name="Meier-Kolthoff J.P."/>
            <person name="Ohm R.A."/>
            <person name="Otillar R.P."/>
            <person name="Pangilinan J."/>
            <person name="Peng Y."/>
            <person name="Rokas A."/>
            <person name="Rosa C.A."/>
            <person name="Scheuner C."/>
            <person name="Sibirny A.A."/>
            <person name="Slot J.C."/>
            <person name="Stielow J.B."/>
            <person name="Sun H."/>
            <person name="Kurtzman C.P."/>
            <person name="Blackwell M."/>
            <person name="Grigoriev I.V."/>
            <person name="Jeffries T.W."/>
        </authorList>
    </citation>
    <scope>NUCLEOTIDE SEQUENCE [LARGE SCALE GENOMIC DNA]</scope>
    <source>
        <strain evidence="2">DSM 1968</strain>
    </source>
</reference>
<protein>
    <submittedName>
        <fullName evidence="1">Uncharacterized protein</fullName>
    </submittedName>
</protein>
<evidence type="ECO:0000313" key="2">
    <source>
        <dbReference type="Proteomes" id="UP000095038"/>
    </source>
</evidence>
<dbReference type="Proteomes" id="UP000095038">
    <property type="component" value="Unassembled WGS sequence"/>
</dbReference>
<evidence type="ECO:0000313" key="1">
    <source>
        <dbReference type="EMBL" id="ODV59659.1"/>
    </source>
</evidence>
<proteinExistence type="predicted"/>
<name>A0A1D2VDI5_9ASCO</name>
<sequence length="224" mass="25180">MLEKPTLCASFCSAIRIVMRVFVPIIWKVPHWALLGALNLKIVGFSDLQKQDDTMPLESGYLRDITTVVTCRLFAFCSGSSRSCFPLYLVALSEQSQFQSQYSISWAWGCRSNSRQTTVTQCPNFHQHALFYAQQFYLCLVGFPALIFTLLKLHHIRLSAIACPGVAMSNFSDLVKFSPRKTLLSICKPAKYSLNFSYRQLLIVVKTAKGVLPPSPLVGYLPEP</sequence>
<accession>A0A1D2VDI5</accession>
<dbReference type="GeneID" id="30962378"/>
<gene>
    <name evidence="1" type="ORF">ASCRUDRAFT_110496</name>
</gene>
<dbReference type="EMBL" id="KV454485">
    <property type="protein sequence ID" value="ODV59659.1"/>
    <property type="molecule type" value="Genomic_DNA"/>
</dbReference>
<dbReference type="AlphaFoldDB" id="A0A1D2VDI5"/>